<dbReference type="GO" id="GO:0005891">
    <property type="term" value="C:voltage-gated calcium channel complex"/>
    <property type="evidence" value="ECO:0007669"/>
    <property type="project" value="TreeGrafter"/>
</dbReference>
<dbReference type="EMBL" id="JAICCE010000002">
    <property type="protein sequence ID" value="KAG9280140.1"/>
    <property type="molecule type" value="Genomic_DNA"/>
</dbReference>
<evidence type="ECO:0000259" key="1">
    <source>
        <dbReference type="Pfam" id="PF08473"/>
    </source>
</evidence>
<dbReference type="AlphaFoldDB" id="A0A8T2M970"/>
<dbReference type="PANTHER" id="PTHR10166">
    <property type="entry name" value="VOLTAGE-DEPENDENT CALCIUM CHANNEL SUBUNIT ALPHA-2/DELTA-RELATED"/>
    <property type="match status" value="1"/>
</dbReference>
<dbReference type="PANTHER" id="PTHR10166:SF59">
    <property type="entry name" value="VOLTAGE-DEPENDENT CALCIUM CHANNEL SUBUNIT ALPHA-2_DELTA-4"/>
    <property type="match status" value="1"/>
</dbReference>
<organism evidence="2 3">
    <name type="scientific">Astyanax mexicanus</name>
    <name type="common">Blind cave fish</name>
    <name type="synonym">Astyanax fasciatus mexicanus</name>
    <dbReference type="NCBI Taxonomy" id="7994"/>
    <lineage>
        <taxon>Eukaryota</taxon>
        <taxon>Metazoa</taxon>
        <taxon>Chordata</taxon>
        <taxon>Craniata</taxon>
        <taxon>Vertebrata</taxon>
        <taxon>Euteleostomi</taxon>
        <taxon>Actinopterygii</taxon>
        <taxon>Neopterygii</taxon>
        <taxon>Teleostei</taxon>
        <taxon>Ostariophysi</taxon>
        <taxon>Characiformes</taxon>
        <taxon>Characoidei</taxon>
        <taxon>Acestrorhamphidae</taxon>
        <taxon>Acestrorhamphinae</taxon>
        <taxon>Astyanax</taxon>
    </lineage>
</organism>
<feature type="domain" description="Voltage-dependent calcium channel alpha-2/delta subunit conserved region" evidence="1">
    <location>
        <begin position="5"/>
        <end position="216"/>
    </location>
</feature>
<proteinExistence type="predicted"/>
<dbReference type="Proteomes" id="UP000752171">
    <property type="component" value="Unassembled WGS sequence"/>
</dbReference>
<comment type="caution">
    <text evidence="2">The sequence shown here is derived from an EMBL/GenBank/DDBJ whole genome shotgun (WGS) entry which is preliminary data.</text>
</comment>
<dbReference type="InterPro" id="IPR013680">
    <property type="entry name" value="VDCC_a2/dsu"/>
</dbReference>
<sequence length="240" mass="27264">MRLFFSQVGKFFGQVDGSVMSQLLRMGMFKRISLYDYQAMCKVNPHSSSSARPLLSPFYNMMAALKWFMSNVILFLLDFNLYGLWHSDHFVDASKKSKGDILQPCDTEYPSFVYEPSIKETNSVIKCGRCQKVFVIQQIPDSNLLMMVVQADCDCSRQYSPITMEPREADVCSVLILNPSSHNASVKCDRMKSQKIRRRPESCHAYHPQENAKDCGGASDIRLSILLFLISLISSIIISN</sequence>
<dbReference type="Pfam" id="PF08473">
    <property type="entry name" value="VGCC_alpha2"/>
    <property type="match status" value="1"/>
</dbReference>
<protein>
    <submittedName>
        <fullName evidence="2">Voltage-dependent calcium channel subunit alpha-2/delta-4</fullName>
    </submittedName>
</protein>
<dbReference type="OrthoDB" id="10054666at2759"/>
<accession>A0A8T2M970</accession>
<evidence type="ECO:0000313" key="3">
    <source>
        <dbReference type="Proteomes" id="UP000752171"/>
    </source>
</evidence>
<reference evidence="2 3" key="1">
    <citation type="submission" date="2021-07" db="EMBL/GenBank/DDBJ databases">
        <authorList>
            <person name="Imarazene B."/>
            <person name="Zahm M."/>
            <person name="Klopp C."/>
            <person name="Cabau C."/>
            <person name="Beille S."/>
            <person name="Jouanno E."/>
            <person name="Castinel A."/>
            <person name="Lluch J."/>
            <person name="Gil L."/>
            <person name="Kuchtly C."/>
            <person name="Lopez Roques C."/>
            <person name="Donnadieu C."/>
            <person name="Parrinello H."/>
            <person name="Journot L."/>
            <person name="Du K."/>
            <person name="Schartl M."/>
            <person name="Retaux S."/>
            <person name="Guiguen Y."/>
        </authorList>
    </citation>
    <scope>NUCLEOTIDE SEQUENCE [LARGE SCALE GENOMIC DNA]</scope>
    <source>
        <strain evidence="2">Pach_M1</strain>
        <tissue evidence="2">Testis</tissue>
    </source>
</reference>
<dbReference type="GO" id="GO:0005245">
    <property type="term" value="F:voltage-gated calcium channel activity"/>
    <property type="evidence" value="ECO:0007669"/>
    <property type="project" value="TreeGrafter"/>
</dbReference>
<gene>
    <name evidence="2" type="primary">CACNA2D4</name>
    <name evidence="2" type="ORF">AMEX_G2814</name>
</gene>
<name>A0A8T2M970_ASTMX</name>
<evidence type="ECO:0000313" key="2">
    <source>
        <dbReference type="EMBL" id="KAG9280140.1"/>
    </source>
</evidence>
<dbReference type="InterPro" id="IPR051173">
    <property type="entry name" value="Ca_channel_alpha-2/delta"/>
</dbReference>